<accession>A0A482JBR1</accession>
<dbReference type="RefSeq" id="YP_010061708.1">
    <property type="nucleotide sequence ID" value="NC_054786.1"/>
</dbReference>
<reference evidence="1 2" key="1">
    <citation type="submission" date="2019-02" db="EMBL/GenBank/DDBJ databases">
        <authorList>
            <person name="Borges K.M."/>
            <person name="Daniels K.G."/>
            <person name="Guerrette L.R."/>
            <person name="Hannigan S.R."/>
            <person name="Hodsdon B.M."/>
            <person name="Krystek B.N."/>
            <person name="Paluszek M.C."/>
            <person name="Pettit J.E."/>
            <person name="Riccardi S.G."/>
            <person name="Rossignol A."/>
            <person name="Verrell S.C."/>
            <person name="Divens A.M."/>
            <person name="Garlena R.A."/>
            <person name="Russell D.A."/>
            <person name="Pope W.H."/>
            <person name="Jacobs-Sera D."/>
            <person name="Hatfull G.F."/>
        </authorList>
    </citation>
    <scope>NUCLEOTIDE SEQUENCE [LARGE SCALE GENOMIC DNA]</scope>
</reference>
<evidence type="ECO:0000313" key="2">
    <source>
        <dbReference type="Proteomes" id="UP000294688"/>
    </source>
</evidence>
<sequence>MITSYDDSNGPTQAVIHYDYEIDPDFSKPLIPVDKWLVRFGDDDGLLDVETFGTLLAHKVGVSLVQLSAVGTTVVEPALNSIYTY</sequence>
<evidence type="ECO:0000313" key="1">
    <source>
        <dbReference type="EMBL" id="QBP31033.1"/>
    </source>
</evidence>
<dbReference type="KEGG" id="vg:64871328"/>
<protein>
    <submittedName>
        <fullName evidence="1">Uncharacterized protein</fullName>
    </submittedName>
</protein>
<organism evidence="1 2">
    <name type="scientific">Mycobacterium phage Refuge</name>
    <dbReference type="NCBI Taxonomy" id="2517967"/>
    <lineage>
        <taxon>Viruses</taxon>
        <taxon>Duplodnaviria</taxon>
        <taxon>Heunggongvirae</taxon>
        <taxon>Uroviricota</taxon>
        <taxon>Caudoviricetes</taxon>
        <taxon>Refugevirus</taxon>
        <taxon>Refugevirus refuge</taxon>
    </lineage>
</organism>
<gene>
    <name evidence="1" type="primary">10</name>
    <name evidence="1" type="ORF">SEA_REFUGE_10</name>
</gene>
<name>A0A482JBR1_9CAUD</name>
<keyword evidence="2" id="KW-1185">Reference proteome</keyword>
<dbReference type="Proteomes" id="UP000294688">
    <property type="component" value="Segment"/>
</dbReference>
<dbReference type="EMBL" id="MK494113">
    <property type="protein sequence ID" value="QBP31033.1"/>
    <property type="molecule type" value="Genomic_DNA"/>
</dbReference>
<dbReference type="GeneID" id="64871328"/>
<proteinExistence type="predicted"/>